<dbReference type="AlphaFoldDB" id="A0AA37URZ9"/>
<sequence length="136" mass="14579">MANRTHDAAAWHEKVLFSSVESCSEAIFVYDVGTGGLPSFREQALNDSPGAALPVDPRGPRAASAVSSYFGDADYTIPLGQVSYFSNVTFREEVMPVTANLVAKRGSDFVLFNMINELADRGILGTVLTGRTAFPS</sequence>
<reference evidence="1 2" key="1">
    <citation type="submission" date="2022-03" db="EMBL/GenBank/DDBJ databases">
        <title>Genome data of Colletotrichum spp.</title>
        <authorList>
            <person name="Utami Y.D."/>
            <person name="Hiruma K."/>
        </authorList>
    </citation>
    <scope>NUCLEOTIDE SEQUENCE [LARGE SCALE GENOMIC DNA]</scope>
    <source>
        <strain evidence="1 2">MAFF 239500</strain>
    </source>
</reference>
<protein>
    <submittedName>
        <fullName evidence="1">Uncharacterized protein</fullName>
    </submittedName>
</protein>
<dbReference type="Proteomes" id="UP001055115">
    <property type="component" value="Unassembled WGS sequence"/>
</dbReference>
<gene>
    <name evidence="1" type="ORF">ColSpa_09219</name>
</gene>
<keyword evidence="2" id="KW-1185">Reference proteome</keyword>
<proteinExistence type="predicted"/>
<name>A0AA37URZ9_9PEZI</name>
<dbReference type="EMBL" id="BQXU01000027">
    <property type="protein sequence ID" value="GKT49038.1"/>
    <property type="molecule type" value="Genomic_DNA"/>
</dbReference>
<comment type="caution">
    <text evidence="1">The sequence shown here is derived from an EMBL/GenBank/DDBJ whole genome shotgun (WGS) entry which is preliminary data.</text>
</comment>
<accession>A0AA37URZ9</accession>
<evidence type="ECO:0000313" key="2">
    <source>
        <dbReference type="Proteomes" id="UP001055115"/>
    </source>
</evidence>
<dbReference type="RefSeq" id="XP_049131388.1">
    <property type="nucleotide sequence ID" value="XM_049275431.1"/>
</dbReference>
<organism evidence="1 2">
    <name type="scientific">Colletotrichum spaethianum</name>
    <dbReference type="NCBI Taxonomy" id="700344"/>
    <lineage>
        <taxon>Eukaryota</taxon>
        <taxon>Fungi</taxon>
        <taxon>Dikarya</taxon>
        <taxon>Ascomycota</taxon>
        <taxon>Pezizomycotina</taxon>
        <taxon>Sordariomycetes</taxon>
        <taxon>Hypocreomycetidae</taxon>
        <taxon>Glomerellales</taxon>
        <taxon>Glomerellaceae</taxon>
        <taxon>Colletotrichum</taxon>
        <taxon>Colletotrichum spaethianum species complex</taxon>
    </lineage>
</organism>
<evidence type="ECO:0000313" key="1">
    <source>
        <dbReference type="EMBL" id="GKT49038.1"/>
    </source>
</evidence>
<dbReference type="GeneID" id="73330021"/>